<evidence type="ECO:0000256" key="3">
    <source>
        <dbReference type="ARBA" id="ARBA00022475"/>
    </source>
</evidence>
<dbReference type="PANTHER" id="PTHR33778">
    <property type="entry name" value="PROTEIN MGTC"/>
    <property type="match status" value="1"/>
</dbReference>
<keyword evidence="5 7" id="KW-1133">Transmembrane helix</keyword>
<dbReference type="RefSeq" id="WP_096348055.1">
    <property type="nucleotide sequence ID" value="NZ_QOVF01000005.1"/>
</dbReference>
<feature type="transmembrane region" description="Helical" evidence="7">
    <location>
        <begin position="52"/>
        <end position="69"/>
    </location>
</feature>
<accession>A0A7V7GRP4</accession>
<dbReference type="OrthoDB" id="9811198at2"/>
<feature type="transmembrane region" description="Helical" evidence="7">
    <location>
        <begin position="112"/>
        <end position="130"/>
    </location>
</feature>
<dbReference type="InterPro" id="IPR003416">
    <property type="entry name" value="MgtC/SapB/SrpB/YhiD_fam"/>
</dbReference>
<keyword evidence="7" id="KW-0997">Cell inner membrane</keyword>
<evidence type="ECO:0000259" key="8">
    <source>
        <dbReference type="Pfam" id="PF02308"/>
    </source>
</evidence>
<evidence type="ECO:0000256" key="6">
    <source>
        <dbReference type="ARBA" id="ARBA00023136"/>
    </source>
</evidence>
<feature type="domain" description="MgtC/SapB/SrpB/YhiD N-terminal" evidence="8">
    <location>
        <begin position="31"/>
        <end position="151"/>
    </location>
</feature>
<evidence type="ECO:0000256" key="5">
    <source>
        <dbReference type="ARBA" id="ARBA00022989"/>
    </source>
</evidence>
<dbReference type="PRINTS" id="PR01837">
    <property type="entry name" value="MGTCSAPBPROT"/>
</dbReference>
<evidence type="ECO:0000256" key="1">
    <source>
        <dbReference type="ARBA" id="ARBA00004651"/>
    </source>
</evidence>
<dbReference type="InterPro" id="IPR049177">
    <property type="entry name" value="MgtC_SapB_SrpB_YhiD_N"/>
</dbReference>
<dbReference type="Proteomes" id="UP000463138">
    <property type="component" value="Unassembled WGS sequence"/>
</dbReference>
<dbReference type="AlphaFoldDB" id="A0A7V7GRP4"/>
<evidence type="ECO:0000256" key="7">
    <source>
        <dbReference type="RuleBase" id="RU365041"/>
    </source>
</evidence>
<feature type="transmembrane region" description="Helical" evidence="7">
    <location>
        <begin position="81"/>
        <end position="100"/>
    </location>
</feature>
<evidence type="ECO:0000256" key="2">
    <source>
        <dbReference type="ARBA" id="ARBA00009298"/>
    </source>
</evidence>
<keyword evidence="6 7" id="KW-0472">Membrane</keyword>
<reference evidence="9 10" key="1">
    <citation type="submission" date="2018-07" db="EMBL/GenBank/DDBJ databases">
        <title>Pseudomonas laoshanensis sp. nov., isolated from soil.</title>
        <authorList>
            <person name="Sun J."/>
            <person name="Yu L."/>
            <person name="Wang M."/>
            <person name="Zhang C."/>
        </authorList>
    </citation>
    <scope>NUCLEOTIDE SEQUENCE [LARGE SCALE GENOMIC DNA]</scope>
    <source>
        <strain evidence="9 10">Y22</strain>
    </source>
</reference>
<dbReference type="Pfam" id="PF02308">
    <property type="entry name" value="MgtC"/>
    <property type="match status" value="1"/>
</dbReference>
<proteinExistence type="inferred from homology"/>
<name>A0A7V7GRP4_9GAMM</name>
<gene>
    <name evidence="9" type="ORF">DT594_15015</name>
</gene>
<organism evidence="9 10">
    <name type="scientific">Halopseudomonas laoshanensis</name>
    <dbReference type="NCBI Taxonomy" id="2268758"/>
    <lineage>
        <taxon>Bacteria</taxon>
        <taxon>Pseudomonadati</taxon>
        <taxon>Pseudomonadota</taxon>
        <taxon>Gammaproteobacteria</taxon>
        <taxon>Pseudomonadales</taxon>
        <taxon>Pseudomonadaceae</taxon>
        <taxon>Halopseudomonas</taxon>
    </lineage>
</organism>
<feature type="transmembrane region" description="Helical" evidence="7">
    <location>
        <begin position="27"/>
        <end position="43"/>
    </location>
</feature>
<comment type="subcellular location">
    <subcellularLocation>
        <location evidence="7">Cell inner membrane</location>
        <topology evidence="7">Multi-pass membrane protein</topology>
    </subcellularLocation>
    <subcellularLocation>
        <location evidence="1">Cell membrane</location>
        <topology evidence="1">Multi-pass membrane protein</topology>
    </subcellularLocation>
</comment>
<keyword evidence="4 7" id="KW-0812">Transmembrane</keyword>
<sequence>MSTWEVILATLTSEFSDLSDIEQATRVTLRLVLAAFLGGLLGYERESQGHAAGIRTHMLVSLGAALFVMSPDQAGAMDDAMSRVIQGVVAGVGFLCAGTILKSDNLTEVKGLTTAAGIWLTAAMGVSVGLGHEATAVLATILSLFILHVVPLVLERDKKRSKS</sequence>
<dbReference type="GO" id="GO:0005886">
    <property type="term" value="C:plasma membrane"/>
    <property type="evidence" value="ECO:0007669"/>
    <property type="project" value="UniProtKB-SubCell"/>
</dbReference>
<keyword evidence="3" id="KW-1003">Cell membrane</keyword>
<comment type="caution">
    <text evidence="9">The sequence shown here is derived from an EMBL/GenBank/DDBJ whole genome shotgun (WGS) entry which is preliminary data.</text>
</comment>
<evidence type="ECO:0000313" key="10">
    <source>
        <dbReference type="Proteomes" id="UP000463138"/>
    </source>
</evidence>
<feature type="transmembrane region" description="Helical" evidence="7">
    <location>
        <begin position="136"/>
        <end position="154"/>
    </location>
</feature>
<keyword evidence="10" id="KW-1185">Reference proteome</keyword>
<comment type="similarity">
    <text evidence="2 7">Belongs to the MgtC/SapB family.</text>
</comment>
<protein>
    <recommendedName>
        <fullName evidence="7">Protein MgtC</fullName>
    </recommendedName>
</protein>
<dbReference type="PANTHER" id="PTHR33778:SF1">
    <property type="entry name" value="MAGNESIUM TRANSPORTER YHID-RELATED"/>
    <property type="match status" value="1"/>
</dbReference>
<dbReference type="EMBL" id="QOVF01000005">
    <property type="protein sequence ID" value="KAA0693186.1"/>
    <property type="molecule type" value="Genomic_DNA"/>
</dbReference>
<evidence type="ECO:0000256" key="4">
    <source>
        <dbReference type="ARBA" id="ARBA00022692"/>
    </source>
</evidence>
<evidence type="ECO:0000313" key="9">
    <source>
        <dbReference type="EMBL" id="KAA0693186.1"/>
    </source>
</evidence>